<dbReference type="EMBL" id="CP041616">
    <property type="protein sequence ID" value="QDO87001.1"/>
    <property type="molecule type" value="Genomic_DNA"/>
</dbReference>
<evidence type="ECO:0000259" key="1">
    <source>
        <dbReference type="Pfam" id="PF17775"/>
    </source>
</evidence>
<name>A0A516G645_9MICO</name>
<dbReference type="SUPFAM" id="SSF54427">
    <property type="entry name" value="NTF2-like"/>
    <property type="match status" value="1"/>
</dbReference>
<dbReference type="InterPro" id="IPR004027">
    <property type="entry name" value="SEC_C_motif"/>
</dbReference>
<dbReference type="Pfam" id="PF17775">
    <property type="entry name" value="YchJ_M-like"/>
    <property type="match status" value="1"/>
</dbReference>
<dbReference type="Proteomes" id="UP000315395">
    <property type="component" value="Chromosome"/>
</dbReference>
<proteinExistence type="predicted"/>
<dbReference type="Pfam" id="PF02810">
    <property type="entry name" value="SEC-C"/>
    <property type="match status" value="1"/>
</dbReference>
<feature type="domain" description="YchJ-like middle NTF2-like" evidence="1">
    <location>
        <begin position="36"/>
        <end position="131"/>
    </location>
</feature>
<dbReference type="KEGG" id="orz:FNH13_00605"/>
<protein>
    <recommendedName>
        <fullName evidence="1">YchJ-like middle NTF2-like domain-containing protein</fullName>
    </recommendedName>
</protein>
<dbReference type="Gene3D" id="3.10.450.50">
    <property type="match status" value="1"/>
</dbReference>
<dbReference type="InterPro" id="IPR048469">
    <property type="entry name" value="YchJ-like_M"/>
</dbReference>
<dbReference type="OrthoDB" id="21421at2"/>
<accession>A0A516G645</accession>
<dbReference type="RefSeq" id="WP_143781664.1">
    <property type="nucleotide sequence ID" value="NZ_CP041616.1"/>
</dbReference>
<sequence length="137" mass="15251">MSTPAGRHTRTCPCGSGAAFARCCGPYVGDGLPAPTAEALMRSRYTAYALGVDDHIFRTWHPRTRPADTAPDPSLRWDSLEVLEVSGGGEEDAEGFVTYRARWSTPAPDHQRGELRERSQFVRRANRWVYLGPDPQF</sequence>
<evidence type="ECO:0000313" key="2">
    <source>
        <dbReference type="EMBL" id="QDO87001.1"/>
    </source>
</evidence>
<evidence type="ECO:0000313" key="3">
    <source>
        <dbReference type="Proteomes" id="UP000315395"/>
    </source>
</evidence>
<dbReference type="InterPro" id="IPR032710">
    <property type="entry name" value="NTF2-like_dom_sf"/>
</dbReference>
<reference evidence="2 3" key="1">
    <citation type="submission" date="2019-07" db="EMBL/GenBank/DDBJ databases">
        <title>complete genome sequencing of Ornithinimicrobium sp. H23M54.</title>
        <authorList>
            <person name="Bae J.-W."/>
            <person name="Lee S.-Y."/>
        </authorList>
    </citation>
    <scope>NUCLEOTIDE SEQUENCE [LARGE SCALE GENOMIC DNA]</scope>
    <source>
        <strain evidence="2 3">H23M54</strain>
    </source>
</reference>
<gene>
    <name evidence="2" type="ORF">FNH13_00605</name>
</gene>
<dbReference type="AlphaFoldDB" id="A0A516G645"/>
<organism evidence="2 3">
    <name type="scientific">Ornithinimicrobium ciconiae</name>
    <dbReference type="NCBI Taxonomy" id="2594265"/>
    <lineage>
        <taxon>Bacteria</taxon>
        <taxon>Bacillati</taxon>
        <taxon>Actinomycetota</taxon>
        <taxon>Actinomycetes</taxon>
        <taxon>Micrococcales</taxon>
        <taxon>Ornithinimicrobiaceae</taxon>
        <taxon>Ornithinimicrobium</taxon>
    </lineage>
</organism>
<keyword evidence="3" id="KW-1185">Reference proteome</keyword>